<dbReference type="Pfam" id="PF13456">
    <property type="entry name" value="RVT_3"/>
    <property type="match status" value="1"/>
</dbReference>
<dbReference type="InterPro" id="IPR012337">
    <property type="entry name" value="RNaseH-like_sf"/>
</dbReference>
<comment type="caution">
    <text evidence="2">The sequence shown here is derived from an EMBL/GenBank/DDBJ whole genome shotgun (WGS) entry which is preliminary data.</text>
</comment>
<gene>
    <name evidence="2" type="ORF">EPI10_025640</name>
</gene>
<evidence type="ECO:0000259" key="1">
    <source>
        <dbReference type="Pfam" id="PF13456"/>
    </source>
</evidence>
<dbReference type="AlphaFoldDB" id="A0A5B6W1K9"/>
<dbReference type="InterPro" id="IPR036397">
    <property type="entry name" value="RNaseH_sf"/>
</dbReference>
<dbReference type="SUPFAM" id="SSF53098">
    <property type="entry name" value="Ribonuclease H-like"/>
    <property type="match status" value="1"/>
</dbReference>
<dbReference type="OrthoDB" id="690769at2759"/>
<organism evidence="2 3">
    <name type="scientific">Gossypium australe</name>
    <dbReference type="NCBI Taxonomy" id="47621"/>
    <lineage>
        <taxon>Eukaryota</taxon>
        <taxon>Viridiplantae</taxon>
        <taxon>Streptophyta</taxon>
        <taxon>Embryophyta</taxon>
        <taxon>Tracheophyta</taxon>
        <taxon>Spermatophyta</taxon>
        <taxon>Magnoliopsida</taxon>
        <taxon>eudicotyledons</taxon>
        <taxon>Gunneridae</taxon>
        <taxon>Pentapetalae</taxon>
        <taxon>rosids</taxon>
        <taxon>malvids</taxon>
        <taxon>Malvales</taxon>
        <taxon>Malvaceae</taxon>
        <taxon>Malvoideae</taxon>
        <taxon>Gossypium</taxon>
    </lineage>
</organism>
<accession>A0A5B6W1K9</accession>
<dbReference type="Gene3D" id="3.30.420.10">
    <property type="entry name" value="Ribonuclease H-like superfamily/Ribonuclease H"/>
    <property type="match status" value="1"/>
</dbReference>
<dbReference type="PANTHER" id="PTHR47074:SF61">
    <property type="entry name" value="RNASE H TYPE-1 DOMAIN-CONTAINING PROTEIN"/>
    <property type="match status" value="1"/>
</dbReference>
<sequence length="227" mass="26593">MFPNEEFLEWLTKMMALLPSGKCRVYCGLLWAIWGDRNSRIHDKKGKSSQEMIQFVYRYLKELDGLKTENQKSMHSKVKWRHPPGQLLKINFDGAFDERRKESTSGVVFRDKHDRVLLTKLELHNGVESAFAAEALACLCATQIALKKIKRTLLLKGIRCPSLRNDIHRLQAKCRKIRFEHTLRMANNLAHIIATESLKRREEIYLVEGVPRYAEHQARDEYMREPD</sequence>
<keyword evidence="3" id="KW-1185">Reference proteome</keyword>
<evidence type="ECO:0000313" key="2">
    <source>
        <dbReference type="EMBL" id="KAA3475460.1"/>
    </source>
</evidence>
<reference evidence="3" key="1">
    <citation type="journal article" date="2019" name="Plant Biotechnol. J.">
        <title>Genome sequencing of the Australian wild diploid species Gossypium australe highlights disease resistance and delayed gland morphogenesis.</title>
        <authorList>
            <person name="Cai Y."/>
            <person name="Cai X."/>
            <person name="Wang Q."/>
            <person name="Wang P."/>
            <person name="Zhang Y."/>
            <person name="Cai C."/>
            <person name="Xu Y."/>
            <person name="Wang K."/>
            <person name="Zhou Z."/>
            <person name="Wang C."/>
            <person name="Geng S."/>
            <person name="Li B."/>
            <person name="Dong Q."/>
            <person name="Hou Y."/>
            <person name="Wang H."/>
            <person name="Ai P."/>
            <person name="Liu Z."/>
            <person name="Yi F."/>
            <person name="Sun M."/>
            <person name="An G."/>
            <person name="Cheng J."/>
            <person name="Zhang Y."/>
            <person name="Shi Q."/>
            <person name="Xie Y."/>
            <person name="Shi X."/>
            <person name="Chang Y."/>
            <person name="Huang F."/>
            <person name="Chen Y."/>
            <person name="Hong S."/>
            <person name="Mi L."/>
            <person name="Sun Q."/>
            <person name="Zhang L."/>
            <person name="Zhou B."/>
            <person name="Peng R."/>
            <person name="Zhang X."/>
            <person name="Liu F."/>
        </authorList>
    </citation>
    <scope>NUCLEOTIDE SEQUENCE [LARGE SCALE GENOMIC DNA]</scope>
    <source>
        <strain evidence="3">cv. PA1801</strain>
    </source>
</reference>
<dbReference type="Proteomes" id="UP000325315">
    <property type="component" value="Unassembled WGS sequence"/>
</dbReference>
<proteinExistence type="predicted"/>
<dbReference type="GO" id="GO:0003676">
    <property type="term" value="F:nucleic acid binding"/>
    <property type="evidence" value="ECO:0007669"/>
    <property type="project" value="InterPro"/>
</dbReference>
<feature type="domain" description="RNase H type-1" evidence="1">
    <location>
        <begin position="91"/>
        <end position="157"/>
    </location>
</feature>
<dbReference type="EMBL" id="SMMG02000005">
    <property type="protein sequence ID" value="KAA3475460.1"/>
    <property type="molecule type" value="Genomic_DNA"/>
</dbReference>
<dbReference type="PANTHER" id="PTHR47074">
    <property type="entry name" value="BNAC02G40300D PROTEIN"/>
    <property type="match status" value="1"/>
</dbReference>
<evidence type="ECO:0000313" key="3">
    <source>
        <dbReference type="Proteomes" id="UP000325315"/>
    </source>
</evidence>
<protein>
    <submittedName>
        <fullName evidence="2">Zinc finger, CCHC-type</fullName>
    </submittedName>
</protein>
<dbReference type="InterPro" id="IPR052929">
    <property type="entry name" value="RNase_H-like_EbsB-rel"/>
</dbReference>
<name>A0A5B6W1K9_9ROSI</name>
<dbReference type="InterPro" id="IPR002156">
    <property type="entry name" value="RNaseH_domain"/>
</dbReference>
<dbReference type="GO" id="GO:0004523">
    <property type="term" value="F:RNA-DNA hybrid ribonuclease activity"/>
    <property type="evidence" value="ECO:0007669"/>
    <property type="project" value="InterPro"/>
</dbReference>